<protein>
    <submittedName>
        <fullName evidence="1">Uncharacterized protein</fullName>
    </submittedName>
</protein>
<reference evidence="1" key="1">
    <citation type="submission" date="2015-11" db="EMBL/GenBank/DDBJ databases">
        <title>De novo transcriptome assembly of four potential Pierce s Disease insect vectors from Arizona vineyards.</title>
        <authorList>
            <person name="Tassone E.E."/>
        </authorList>
    </citation>
    <scope>NUCLEOTIDE SEQUENCE</scope>
</reference>
<dbReference type="EMBL" id="GECU01005078">
    <property type="protein sequence ID" value="JAT02629.1"/>
    <property type="molecule type" value="Transcribed_RNA"/>
</dbReference>
<feature type="non-terminal residue" evidence="1">
    <location>
        <position position="165"/>
    </location>
</feature>
<accession>A0A1B6JTT7</accession>
<dbReference type="AlphaFoldDB" id="A0A1B6JTT7"/>
<feature type="non-terminal residue" evidence="1">
    <location>
        <position position="1"/>
    </location>
</feature>
<proteinExistence type="predicted"/>
<name>A0A1B6JTT7_9HEMI</name>
<sequence>EDAYNALMGVVAMEMNATCPIKKTRNKLKKNLADYSDERANELKENYLKSLRTYEMTGQQEDKDIMIHNKKRYDLRLREVRQETTNKHIRQANNKSKAIWEVINSEKTSKRGQKAKQQFQLTTAEGEINDPLEVAEKFNNYFYSIAEETLRTAGYTTPQTLPTPS</sequence>
<gene>
    <name evidence="1" type="ORF">g.2061</name>
</gene>
<organism evidence="1">
    <name type="scientific">Homalodisca liturata</name>
    <dbReference type="NCBI Taxonomy" id="320908"/>
    <lineage>
        <taxon>Eukaryota</taxon>
        <taxon>Metazoa</taxon>
        <taxon>Ecdysozoa</taxon>
        <taxon>Arthropoda</taxon>
        <taxon>Hexapoda</taxon>
        <taxon>Insecta</taxon>
        <taxon>Pterygota</taxon>
        <taxon>Neoptera</taxon>
        <taxon>Paraneoptera</taxon>
        <taxon>Hemiptera</taxon>
        <taxon>Auchenorrhyncha</taxon>
        <taxon>Membracoidea</taxon>
        <taxon>Cicadellidae</taxon>
        <taxon>Cicadellinae</taxon>
        <taxon>Proconiini</taxon>
        <taxon>Homalodisca</taxon>
    </lineage>
</organism>
<evidence type="ECO:0000313" key="1">
    <source>
        <dbReference type="EMBL" id="JAT02629.1"/>
    </source>
</evidence>